<evidence type="ECO:0000313" key="2">
    <source>
        <dbReference type="Proteomes" id="UP001207468"/>
    </source>
</evidence>
<organism evidence="1 2">
    <name type="scientific">Russula earlei</name>
    <dbReference type="NCBI Taxonomy" id="71964"/>
    <lineage>
        <taxon>Eukaryota</taxon>
        <taxon>Fungi</taxon>
        <taxon>Dikarya</taxon>
        <taxon>Basidiomycota</taxon>
        <taxon>Agaricomycotina</taxon>
        <taxon>Agaricomycetes</taxon>
        <taxon>Russulales</taxon>
        <taxon>Russulaceae</taxon>
        <taxon>Russula</taxon>
    </lineage>
</organism>
<proteinExistence type="predicted"/>
<name>A0ACC0UJR6_9AGAM</name>
<gene>
    <name evidence="1" type="ORF">F5148DRAFT_201834</name>
</gene>
<comment type="caution">
    <text evidence="1">The sequence shown here is derived from an EMBL/GenBank/DDBJ whole genome shotgun (WGS) entry which is preliminary data.</text>
</comment>
<accession>A0ACC0UJR6</accession>
<reference evidence="1" key="1">
    <citation type="submission" date="2021-03" db="EMBL/GenBank/DDBJ databases">
        <title>Evolutionary priming and transition to the ectomycorrhizal habit in an iconic lineage of mushroom-forming fungi: is preadaptation a requirement?</title>
        <authorList>
            <consortium name="DOE Joint Genome Institute"/>
            <person name="Looney B.P."/>
            <person name="Miyauchi S."/>
            <person name="Morin E."/>
            <person name="Drula E."/>
            <person name="Courty P.E."/>
            <person name="Chicoki N."/>
            <person name="Fauchery L."/>
            <person name="Kohler A."/>
            <person name="Kuo A."/>
            <person name="LaButti K."/>
            <person name="Pangilinan J."/>
            <person name="Lipzen A."/>
            <person name="Riley R."/>
            <person name="Andreopoulos W."/>
            <person name="He G."/>
            <person name="Johnson J."/>
            <person name="Barry K.W."/>
            <person name="Grigoriev I.V."/>
            <person name="Nagy L."/>
            <person name="Hibbett D."/>
            <person name="Henrissat B."/>
            <person name="Matheny P.B."/>
            <person name="Labbe J."/>
            <person name="Martin A.F."/>
        </authorList>
    </citation>
    <scope>NUCLEOTIDE SEQUENCE</scope>
    <source>
        <strain evidence="1">BPL698</strain>
    </source>
</reference>
<sequence length="278" mass="30607">MAEVPAGCGSESRNDQLASSPIPAELPLRPVEDGNAHMSPRQTSDDDDELILAPKRQPSNRARSHKGRKKTREALRSVYNNAPSESGPSSEGMEGGEEDEVPIVHFKRTSAPSTNDAGKSGSCATEAEILAPPKLDLRNSGPTREADPQKSSPTTTTGKLRYSLSRSDRKTSMRELIRRAASHTNSPFSISSSPIASPLAKTTKSALRRIAPLHPTRRTPPPPLPRPPPPKKSKKMLALEEKWEMELEEEVEGWSALTNEERQDWRRAKRDRELGVDD</sequence>
<dbReference type="EMBL" id="JAGFNK010000016">
    <property type="protein sequence ID" value="KAI9511825.1"/>
    <property type="molecule type" value="Genomic_DNA"/>
</dbReference>
<protein>
    <submittedName>
        <fullName evidence="1">Uncharacterized protein</fullName>
    </submittedName>
</protein>
<dbReference type="Proteomes" id="UP001207468">
    <property type="component" value="Unassembled WGS sequence"/>
</dbReference>
<evidence type="ECO:0000313" key="1">
    <source>
        <dbReference type="EMBL" id="KAI9511825.1"/>
    </source>
</evidence>
<keyword evidence="2" id="KW-1185">Reference proteome</keyword>